<sequence>MTSPFDPSSFPSTPLAQASDAFGTYPGYPEPNILDCGIAYPGANNGAHASQGIPYAETGEIPCAQTPFQQHTPMGETDFTLQIRGANSDPHAAQVIAYAEAR</sequence>
<accession>A0A2N5VHI7</accession>
<gene>
    <name evidence="1" type="ORF">PCASD_01910</name>
</gene>
<evidence type="ECO:0000313" key="1">
    <source>
        <dbReference type="EMBL" id="PLW49454.1"/>
    </source>
</evidence>
<organism evidence="1 2">
    <name type="scientific">Puccinia coronata f. sp. avenae</name>
    <dbReference type="NCBI Taxonomy" id="200324"/>
    <lineage>
        <taxon>Eukaryota</taxon>
        <taxon>Fungi</taxon>
        <taxon>Dikarya</taxon>
        <taxon>Basidiomycota</taxon>
        <taxon>Pucciniomycotina</taxon>
        <taxon>Pucciniomycetes</taxon>
        <taxon>Pucciniales</taxon>
        <taxon>Pucciniaceae</taxon>
        <taxon>Puccinia</taxon>
    </lineage>
</organism>
<reference evidence="1 2" key="1">
    <citation type="submission" date="2017-11" db="EMBL/GenBank/DDBJ databases">
        <title>De novo assembly and phasing of dikaryotic genomes from two isolates of Puccinia coronata f. sp. avenae, the causal agent of oat crown rust.</title>
        <authorList>
            <person name="Miller M.E."/>
            <person name="Zhang Y."/>
            <person name="Omidvar V."/>
            <person name="Sperschneider J."/>
            <person name="Schwessinger B."/>
            <person name="Raley C."/>
            <person name="Palmer J.M."/>
            <person name="Garnica D."/>
            <person name="Upadhyaya N."/>
            <person name="Rathjen J."/>
            <person name="Taylor J.M."/>
            <person name="Park R.F."/>
            <person name="Dodds P.N."/>
            <person name="Hirsch C.D."/>
            <person name="Kianian S.F."/>
            <person name="Figueroa M."/>
        </authorList>
    </citation>
    <scope>NUCLEOTIDE SEQUENCE [LARGE SCALE GENOMIC DNA]</scope>
    <source>
        <strain evidence="1">12SD80</strain>
    </source>
</reference>
<protein>
    <submittedName>
        <fullName evidence="1">Uncharacterized protein</fullName>
    </submittedName>
</protein>
<evidence type="ECO:0000313" key="2">
    <source>
        <dbReference type="Proteomes" id="UP000235392"/>
    </source>
</evidence>
<comment type="caution">
    <text evidence="1">The sequence shown here is derived from an EMBL/GenBank/DDBJ whole genome shotgun (WGS) entry which is preliminary data.</text>
</comment>
<proteinExistence type="predicted"/>
<dbReference type="Proteomes" id="UP000235392">
    <property type="component" value="Unassembled WGS sequence"/>
</dbReference>
<dbReference type="AlphaFoldDB" id="A0A2N5VHI7"/>
<name>A0A2N5VHI7_9BASI</name>
<dbReference type="EMBL" id="PGCI01000016">
    <property type="protein sequence ID" value="PLW49454.1"/>
    <property type="molecule type" value="Genomic_DNA"/>
</dbReference>